<dbReference type="EMBL" id="JABAHT010000548">
    <property type="protein sequence ID" value="KAF4654300.1"/>
    <property type="molecule type" value="Genomic_DNA"/>
</dbReference>
<dbReference type="SUPFAM" id="SSF50630">
    <property type="entry name" value="Acid proteases"/>
    <property type="match status" value="1"/>
</dbReference>
<evidence type="ECO:0000313" key="3">
    <source>
        <dbReference type="EMBL" id="KAF4654300.1"/>
    </source>
</evidence>
<keyword evidence="1" id="KW-0732">Signal</keyword>
<evidence type="ECO:0000313" key="5">
    <source>
        <dbReference type="Proteomes" id="UP000570595"/>
    </source>
</evidence>
<sequence>MWTPFAAMMFGVTLHILCEASGVVADAPTKTVTMPAEEGFVTVNIDGQVVKLILDSGFWGLVVMDGRWYEREFGKGACDDPRAGCYFCSEESPCKFSQTQPLPGVKFKDGDRIKGINRTGTLVLGGREAANFPFVISRARKWKTAGKPYGFFGISNLEPSSTVPHPWPGGESVLDSILRLNVIGRRSYTLHTDGSRNSYRISGQLTLGDALDESKAGEYKFVDYAYDPESYRAFAAVWVSSLRLFDAQGALLMKEGLVRKRPISFLSTVDSGSDGIYLPYPGLLEDIESKLRMRLEKIGYSEKQMNETWWLDREAGLARAKEEAFDSLPVLGLQLGEGDNSIPIKIHPKHYCVHTGNGDVIIFVQENDMNLIGTPFFRAYSVHVDYTNNKIALLEN</sequence>
<accession>A0A7J6LD57</accession>
<dbReference type="InterPro" id="IPR021109">
    <property type="entry name" value="Peptidase_aspartic_dom_sf"/>
</dbReference>
<proteinExistence type="predicted"/>
<feature type="chain" id="PRO_5033594001" description="Peptidase A1 domain-containing protein" evidence="1">
    <location>
        <begin position="26"/>
        <end position="396"/>
    </location>
</feature>
<gene>
    <name evidence="4" type="ORF">FOL46_007519</name>
    <name evidence="3" type="ORF">FOZ61_008347</name>
</gene>
<dbReference type="EMBL" id="JABANN010000536">
    <property type="protein sequence ID" value="KAF4657177.1"/>
    <property type="molecule type" value="Genomic_DNA"/>
</dbReference>
<name>A0A7J6LD57_PEROL</name>
<dbReference type="Proteomes" id="UP000570595">
    <property type="component" value="Unassembled WGS sequence"/>
</dbReference>
<protein>
    <recommendedName>
        <fullName evidence="2">Peptidase A1 domain-containing protein</fullName>
    </recommendedName>
</protein>
<dbReference type="PROSITE" id="PS51767">
    <property type="entry name" value="PEPTIDASE_A1"/>
    <property type="match status" value="1"/>
</dbReference>
<evidence type="ECO:0000259" key="2">
    <source>
        <dbReference type="PROSITE" id="PS51767"/>
    </source>
</evidence>
<evidence type="ECO:0000313" key="4">
    <source>
        <dbReference type="EMBL" id="KAF4657177.1"/>
    </source>
</evidence>
<dbReference type="InterPro" id="IPR033121">
    <property type="entry name" value="PEPTIDASE_A1"/>
</dbReference>
<dbReference type="AlphaFoldDB" id="A0A7J6LD57"/>
<reference evidence="5 6" key="1">
    <citation type="submission" date="2020-04" db="EMBL/GenBank/DDBJ databases">
        <title>Perkinsus olseni comparative genomics.</title>
        <authorList>
            <person name="Bogema D.R."/>
        </authorList>
    </citation>
    <scope>NUCLEOTIDE SEQUENCE [LARGE SCALE GENOMIC DNA]</scope>
    <source>
        <strain evidence="3">ATCC PRA-179</strain>
        <strain evidence="4">ATCC PRA-31</strain>
    </source>
</reference>
<feature type="domain" description="Peptidase A1" evidence="2">
    <location>
        <begin position="37"/>
        <end position="394"/>
    </location>
</feature>
<dbReference type="OrthoDB" id="416760at2759"/>
<dbReference type="Proteomes" id="UP000572268">
    <property type="component" value="Unassembled WGS sequence"/>
</dbReference>
<feature type="signal peptide" evidence="1">
    <location>
        <begin position="1"/>
        <end position="25"/>
    </location>
</feature>
<comment type="caution">
    <text evidence="4">The sequence shown here is derived from an EMBL/GenBank/DDBJ whole genome shotgun (WGS) entry which is preliminary data.</text>
</comment>
<organism evidence="4 6">
    <name type="scientific">Perkinsus olseni</name>
    <name type="common">Perkinsus atlanticus</name>
    <dbReference type="NCBI Taxonomy" id="32597"/>
    <lineage>
        <taxon>Eukaryota</taxon>
        <taxon>Sar</taxon>
        <taxon>Alveolata</taxon>
        <taxon>Perkinsozoa</taxon>
        <taxon>Perkinsea</taxon>
        <taxon>Perkinsida</taxon>
        <taxon>Perkinsidae</taxon>
        <taxon>Perkinsus</taxon>
    </lineage>
</organism>
<evidence type="ECO:0000313" key="6">
    <source>
        <dbReference type="Proteomes" id="UP000572268"/>
    </source>
</evidence>
<evidence type="ECO:0000256" key="1">
    <source>
        <dbReference type="SAM" id="SignalP"/>
    </source>
</evidence>
<dbReference type="Gene3D" id="2.40.70.10">
    <property type="entry name" value="Acid Proteases"/>
    <property type="match status" value="2"/>
</dbReference>